<evidence type="ECO:0000256" key="2">
    <source>
        <dbReference type="PROSITE-ProRule" id="PRU00335"/>
    </source>
</evidence>
<feature type="domain" description="HTH tetR-type" evidence="3">
    <location>
        <begin position="7"/>
        <end position="67"/>
    </location>
</feature>
<dbReference type="PANTHER" id="PTHR30055">
    <property type="entry name" value="HTH-TYPE TRANSCRIPTIONAL REGULATOR RUTR"/>
    <property type="match status" value="1"/>
</dbReference>
<dbReference type="InterPro" id="IPR050109">
    <property type="entry name" value="HTH-type_TetR-like_transc_reg"/>
</dbReference>
<dbReference type="SUPFAM" id="SSF46689">
    <property type="entry name" value="Homeodomain-like"/>
    <property type="match status" value="1"/>
</dbReference>
<name>A0ABV1L0V3_9BACL</name>
<reference evidence="4 5" key="1">
    <citation type="journal article" date="2023" name="Genome Announc.">
        <title>Pan-Genome Analyses of the Genus Cohnella and Proposal of the Novel Species Cohnella silvisoli sp. nov., Isolated from Forest Soil.</title>
        <authorList>
            <person name="Wang C."/>
            <person name="Mao L."/>
            <person name="Bao G."/>
            <person name="Zhu H."/>
        </authorList>
    </citation>
    <scope>NUCLEOTIDE SEQUENCE [LARGE SCALE GENOMIC DNA]</scope>
    <source>
        <strain evidence="4 5">NL03-T5-1</strain>
    </source>
</reference>
<sequence>MVQVLKEELRHAILRAAQDEFMQYGYVSASVKRIAEKVGVSVGNLYRYYAGKEALFDSVVNPVFDELESVIKNHVKQPLGNGEGHIFELVIHALTDIIGKIRIPLLILIDSSKGTRHEDTVLKLHRMMADNVANHLQAYNAKQGREVFAERTAWPVSVAFMQGYFEIIRHHPDKEDCSNMVRQYVSFWYQGLQAFF</sequence>
<dbReference type="Proteomes" id="UP001493487">
    <property type="component" value="Unassembled WGS sequence"/>
</dbReference>
<dbReference type="RefSeq" id="WP_232189031.1">
    <property type="nucleotide sequence ID" value="NZ_JAIOAP010000017.1"/>
</dbReference>
<dbReference type="PANTHER" id="PTHR30055:SF226">
    <property type="entry name" value="HTH-TYPE TRANSCRIPTIONAL REGULATOR PKSA"/>
    <property type="match status" value="1"/>
</dbReference>
<comment type="caution">
    <text evidence="4">The sequence shown here is derived from an EMBL/GenBank/DDBJ whole genome shotgun (WGS) entry which is preliminary data.</text>
</comment>
<organism evidence="4 5">
    <name type="scientific">Cohnella silvisoli</name>
    <dbReference type="NCBI Taxonomy" id="2873699"/>
    <lineage>
        <taxon>Bacteria</taxon>
        <taxon>Bacillati</taxon>
        <taxon>Bacillota</taxon>
        <taxon>Bacilli</taxon>
        <taxon>Bacillales</taxon>
        <taxon>Paenibacillaceae</taxon>
        <taxon>Cohnella</taxon>
    </lineage>
</organism>
<evidence type="ECO:0000256" key="1">
    <source>
        <dbReference type="ARBA" id="ARBA00023125"/>
    </source>
</evidence>
<evidence type="ECO:0000313" key="4">
    <source>
        <dbReference type="EMBL" id="MEQ4485983.1"/>
    </source>
</evidence>
<protein>
    <submittedName>
        <fullName evidence="4">TetR/AcrR family transcriptional regulator</fullName>
    </submittedName>
</protein>
<accession>A0ABV1L0V3</accession>
<keyword evidence="1 2" id="KW-0238">DNA-binding</keyword>
<evidence type="ECO:0000259" key="3">
    <source>
        <dbReference type="PROSITE" id="PS50977"/>
    </source>
</evidence>
<dbReference type="InterPro" id="IPR001647">
    <property type="entry name" value="HTH_TetR"/>
</dbReference>
<feature type="DNA-binding region" description="H-T-H motif" evidence="2">
    <location>
        <begin position="30"/>
        <end position="49"/>
    </location>
</feature>
<dbReference type="EMBL" id="JASKHM010000018">
    <property type="protein sequence ID" value="MEQ4485983.1"/>
    <property type="molecule type" value="Genomic_DNA"/>
</dbReference>
<proteinExistence type="predicted"/>
<dbReference type="PROSITE" id="PS50977">
    <property type="entry name" value="HTH_TETR_2"/>
    <property type="match status" value="1"/>
</dbReference>
<keyword evidence="5" id="KW-1185">Reference proteome</keyword>
<gene>
    <name evidence="4" type="ORF">QJS35_26745</name>
</gene>
<dbReference type="Pfam" id="PF00440">
    <property type="entry name" value="TetR_N"/>
    <property type="match status" value="1"/>
</dbReference>
<dbReference type="Gene3D" id="1.10.357.10">
    <property type="entry name" value="Tetracycline Repressor, domain 2"/>
    <property type="match status" value="1"/>
</dbReference>
<evidence type="ECO:0000313" key="5">
    <source>
        <dbReference type="Proteomes" id="UP001493487"/>
    </source>
</evidence>
<dbReference type="PRINTS" id="PR00455">
    <property type="entry name" value="HTHTETR"/>
</dbReference>
<dbReference type="InterPro" id="IPR009057">
    <property type="entry name" value="Homeodomain-like_sf"/>
</dbReference>